<dbReference type="Proteomes" id="UP000185728">
    <property type="component" value="Unassembled WGS sequence"/>
</dbReference>
<organism evidence="2 3">
    <name type="scientific">Zobellia uliginosa</name>
    <dbReference type="NCBI Taxonomy" id="143224"/>
    <lineage>
        <taxon>Bacteria</taxon>
        <taxon>Pseudomonadati</taxon>
        <taxon>Bacteroidota</taxon>
        <taxon>Flavobacteriia</taxon>
        <taxon>Flavobacteriales</taxon>
        <taxon>Flavobacteriaceae</taxon>
        <taxon>Zobellia</taxon>
    </lineage>
</organism>
<evidence type="ECO:0008006" key="4">
    <source>
        <dbReference type="Google" id="ProtNLM"/>
    </source>
</evidence>
<keyword evidence="1" id="KW-0472">Membrane</keyword>
<dbReference type="EMBL" id="FTOB01000006">
    <property type="protein sequence ID" value="SIS98785.1"/>
    <property type="molecule type" value="Genomic_DNA"/>
</dbReference>
<accession>A0ABY1KZW7</accession>
<feature type="transmembrane region" description="Helical" evidence="1">
    <location>
        <begin position="129"/>
        <end position="156"/>
    </location>
</feature>
<reference evidence="2 3" key="1">
    <citation type="submission" date="2017-01" db="EMBL/GenBank/DDBJ databases">
        <authorList>
            <person name="Varghese N."/>
            <person name="Submissions S."/>
        </authorList>
    </citation>
    <scope>NUCLEOTIDE SEQUENCE [LARGE SCALE GENOMIC DNA]</scope>
    <source>
        <strain evidence="2 3">DSM 2061</strain>
    </source>
</reference>
<feature type="transmembrane region" description="Helical" evidence="1">
    <location>
        <begin position="35"/>
        <end position="55"/>
    </location>
</feature>
<keyword evidence="1" id="KW-0812">Transmembrane</keyword>
<evidence type="ECO:0000313" key="2">
    <source>
        <dbReference type="EMBL" id="SIS98785.1"/>
    </source>
</evidence>
<sequence length="290" mass="32904">MKQYIEFKKQREMGQILSDTFAFLRNDFKSFFTTFFKLVGPYLVAMIVCYGFYMYQTGDFVQRNDALSSSMGLPLLFFIVTLAFLITTITSYIMAQATTLFYIKSYIKNEGNIDFDEIKQNVYESFWKFIGLGFLVAICAGCGFLFCLIPGIYLYVPLSLSFCLLAFESKTVSDAFSDSFKLVKDYWWITFASLFVVGIIVMVTGYAFALPATIYNYAKMGILSGEIDMENFGTADSISIVLGSMGTLAQFLLNIISVVAGVLIYFDLNEKKNFTGTYERIKNLGRTFEE</sequence>
<feature type="transmembrane region" description="Helical" evidence="1">
    <location>
        <begin position="186"/>
        <end position="217"/>
    </location>
</feature>
<keyword evidence="1" id="KW-1133">Transmembrane helix</keyword>
<protein>
    <recommendedName>
        <fullName evidence="4">Membrane domain of glycerophosphoryl diester phosphodiesterase</fullName>
    </recommendedName>
</protein>
<name>A0ABY1KZW7_9FLAO</name>
<proteinExistence type="predicted"/>
<feature type="transmembrane region" description="Helical" evidence="1">
    <location>
        <begin position="75"/>
        <end position="95"/>
    </location>
</feature>
<gene>
    <name evidence="2" type="ORF">SAMN05421766_106113</name>
</gene>
<dbReference type="RefSeq" id="WP_076456590.1">
    <property type="nucleotide sequence ID" value="NZ_FTOB01000006.1"/>
</dbReference>
<comment type="caution">
    <text evidence="2">The sequence shown here is derived from an EMBL/GenBank/DDBJ whole genome shotgun (WGS) entry which is preliminary data.</text>
</comment>
<feature type="transmembrane region" description="Helical" evidence="1">
    <location>
        <begin position="238"/>
        <end position="266"/>
    </location>
</feature>
<keyword evidence="3" id="KW-1185">Reference proteome</keyword>
<evidence type="ECO:0000256" key="1">
    <source>
        <dbReference type="SAM" id="Phobius"/>
    </source>
</evidence>
<evidence type="ECO:0000313" key="3">
    <source>
        <dbReference type="Proteomes" id="UP000185728"/>
    </source>
</evidence>